<dbReference type="GO" id="GO:0003714">
    <property type="term" value="F:transcription corepressor activity"/>
    <property type="evidence" value="ECO:0007669"/>
    <property type="project" value="InterPro"/>
</dbReference>
<dbReference type="AlphaFoldDB" id="A0A1Q3BEZ3"/>
<dbReference type="InterPro" id="IPR042163">
    <property type="entry name" value="PHF12"/>
</dbReference>
<dbReference type="InterPro" id="IPR013083">
    <property type="entry name" value="Znf_RING/FYVE/PHD"/>
</dbReference>
<dbReference type="EMBL" id="BDDD01000489">
    <property type="protein sequence ID" value="GAV66597.1"/>
    <property type="molecule type" value="Genomic_DNA"/>
</dbReference>
<evidence type="ECO:0000259" key="8">
    <source>
        <dbReference type="PROSITE" id="PS51186"/>
    </source>
</evidence>
<dbReference type="PANTHER" id="PTHR46309:SF12">
    <property type="entry name" value="GB|AAC80581.1"/>
    <property type="match status" value="1"/>
</dbReference>
<evidence type="ECO:0000256" key="4">
    <source>
        <dbReference type="ARBA" id="ARBA00022833"/>
    </source>
</evidence>
<dbReference type="PROSITE" id="PS50016">
    <property type="entry name" value="ZF_PHD_2"/>
    <property type="match status" value="1"/>
</dbReference>
<keyword evidence="5" id="KW-0539">Nucleus</keyword>
<dbReference type="SUPFAM" id="SSF57903">
    <property type="entry name" value="FYVE/PHD zinc finger"/>
    <property type="match status" value="1"/>
</dbReference>
<evidence type="ECO:0000256" key="1">
    <source>
        <dbReference type="ARBA" id="ARBA00004123"/>
    </source>
</evidence>
<dbReference type="InterPro" id="IPR014002">
    <property type="entry name" value="Agenet_dom_plant"/>
</dbReference>
<comment type="caution">
    <text evidence="9">The sequence shown here is derived from an EMBL/GenBank/DDBJ whole genome shotgun (WGS) entry which is preliminary data.</text>
</comment>
<dbReference type="InterPro" id="IPR054292">
    <property type="entry name" value="DUF7028"/>
</dbReference>
<dbReference type="SUPFAM" id="SSF55729">
    <property type="entry name" value="Acyl-CoA N-acyltransferases (Nat)"/>
    <property type="match status" value="1"/>
</dbReference>
<dbReference type="SMART" id="SM00743">
    <property type="entry name" value="Agenet"/>
    <property type="match status" value="2"/>
</dbReference>
<feature type="domain" description="N-acetyltransferase" evidence="8">
    <location>
        <begin position="935"/>
        <end position="1098"/>
    </location>
</feature>
<dbReference type="CDD" id="cd04301">
    <property type="entry name" value="NAT_SF"/>
    <property type="match status" value="1"/>
</dbReference>
<dbReference type="GO" id="GO:0005634">
    <property type="term" value="C:nucleus"/>
    <property type="evidence" value="ECO:0007669"/>
    <property type="project" value="UniProtKB-SubCell"/>
</dbReference>
<dbReference type="Proteomes" id="UP000187406">
    <property type="component" value="Unassembled WGS sequence"/>
</dbReference>
<dbReference type="InterPro" id="IPR032308">
    <property type="entry name" value="TDBD"/>
</dbReference>
<dbReference type="Pfam" id="PF22970">
    <property type="entry name" value="DUF7028"/>
    <property type="match status" value="2"/>
</dbReference>
<keyword evidence="2" id="KW-0479">Metal-binding</keyword>
<dbReference type="GO" id="GO:0008270">
    <property type="term" value="F:zinc ion binding"/>
    <property type="evidence" value="ECO:0007669"/>
    <property type="project" value="UniProtKB-KW"/>
</dbReference>
<dbReference type="InterPro" id="IPR016181">
    <property type="entry name" value="Acyl_CoA_acyltransferase"/>
</dbReference>
<dbReference type="InterPro" id="IPR011011">
    <property type="entry name" value="Znf_FYVE_PHD"/>
</dbReference>
<dbReference type="Pfam" id="PF23209">
    <property type="entry name" value="IDM1_C"/>
    <property type="match status" value="1"/>
</dbReference>
<dbReference type="InterPro" id="IPR001841">
    <property type="entry name" value="Znf_RING"/>
</dbReference>
<dbReference type="Gene3D" id="3.30.40.10">
    <property type="entry name" value="Zinc/RING finger domain, C3HC4 (zinc finger)"/>
    <property type="match status" value="2"/>
</dbReference>
<organism evidence="9 10">
    <name type="scientific">Cephalotus follicularis</name>
    <name type="common">Albany pitcher plant</name>
    <dbReference type="NCBI Taxonomy" id="3775"/>
    <lineage>
        <taxon>Eukaryota</taxon>
        <taxon>Viridiplantae</taxon>
        <taxon>Streptophyta</taxon>
        <taxon>Embryophyta</taxon>
        <taxon>Tracheophyta</taxon>
        <taxon>Spermatophyta</taxon>
        <taxon>Magnoliopsida</taxon>
        <taxon>eudicotyledons</taxon>
        <taxon>Gunneridae</taxon>
        <taxon>Pentapetalae</taxon>
        <taxon>rosids</taxon>
        <taxon>fabids</taxon>
        <taxon>Oxalidales</taxon>
        <taxon>Cephalotaceae</taxon>
        <taxon>Cephalotus</taxon>
    </lineage>
</organism>
<dbReference type="Gene3D" id="3.40.630.30">
    <property type="match status" value="1"/>
</dbReference>
<dbReference type="InterPro" id="IPR001965">
    <property type="entry name" value="Znf_PHD"/>
</dbReference>
<evidence type="ECO:0000256" key="3">
    <source>
        <dbReference type="ARBA" id="ARBA00022771"/>
    </source>
</evidence>
<sequence length="1225" mass="138857">MALDIDEYDCTKKRKRKTIRCIKKLLVNEKVEVRSVEDGFLGSWHLGTVIASDKRGRRHVKYDHLLVEDESDNLVDIVGVSPTIDGIGYGISSDCSYRGRIRPLPPPLEFKKWGLPYGLCVDVNHNEAWWEGVIFDHEDGSEERKIFFPDLGDEMATGIDALRITQDWDELTEVWQRRGTWYFLELIEEYEQENYLTVSIKQIWYDVREKNGFRKIKEWTSSGRALWKKLVLEVINDNLKIIANSVLQVLGFPGSLEQETRLLDFSKPACDVNMYPEVDRGVTYAVVPVEDPVNSDVMSLMSVPPQSLLALPLNPDRVSGDDCIVNSKRCPSMNANMTEQKPKRSTRRGAGIWLPAGPDIVPGGQFCPQAVNKYMVKSNRQLQEDVRKHLIHLGWDIHYTIDRDRGIRRLRYTSPLGKCYFSLHQVCLDLMEPTAEFLSSNSQDDQRCLPVSPDDLLVLPFDQPQHNLDPGNSPLAVVSSHSDVIVVEPEYCPQAVVDWYEAGFKCKEGKFNDRDLILKAKKHLSALGWVFTYYKVRGRPGTQYRSPRGRVYYSLRRACKACLNEGVFGNDGSACRPLEITEFHSNTVPVNFPSKNRSSESSCVSQSKELVEVGRLQLRGTSKHKRKRKDNLWYAQNTVPPKSKHGKATKGLIAIKDDTGGSELTSVLRSTKRVQQVVAHRSSNQPRTVLSWLIDNDVILPREKVYYHCRKDQQPMAEGRITRKGIECSCCRKYYTLNSFEAHAGSSYHRSSANIFLEDGRSLLDCQRQLRNKMRNLKAETHDRLGSWHQGENDHICSVCHYGGELILCDQCPSSFHKGCLGLKDVPDGDWFCPSCCCHICGESKFKKHLGQSMENRVLSCHQCEHKYHLGCLQNRVPNKLEYSPTDNWFCSKSCEEVCLGLRKLLGNPLPVGVDNLTWTLMKSVQFDNPELDASDIEALTESYSKLHVALTVMHECFEPVREPCTGRDLVKDVIFSRGSELNRLNFRGFYTVLLERKEELISVATVRIYGEEVAEVPLVATRLKYRRLGMCRILMNELETKLMGLGVKRLVLPAVPSVLNTWTTSFGFSKMTDSERLQFVDYTFLDFQDTIMCQKLLLRISSAELSLSKECQPTLCDDADRSGDHIDLDGSSAVSEVFQAEQLEESGNVDQGLLETSAGDGICSCQGQIHLDDDVGDPPSHLLCEPCLRNTSPGCSVEDANSQKEKWGGNIKCYKRRNKSVCGN</sequence>
<evidence type="ECO:0000256" key="2">
    <source>
        <dbReference type="ARBA" id="ARBA00022723"/>
    </source>
</evidence>
<dbReference type="Pfam" id="PF00628">
    <property type="entry name" value="PHD"/>
    <property type="match status" value="1"/>
</dbReference>
<evidence type="ECO:0000313" key="9">
    <source>
        <dbReference type="EMBL" id="GAV66597.1"/>
    </source>
</evidence>
<dbReference type="InParanoid" id="A0A1Q3BEZ3"/>
<dbReference type="Pfam" id="PF05641">
    <property type="entry name" value="Agenet"/>
    <property type="match status" value="1"/>
</dbReference>
<dbReference type="STRING" id="3775.A0A1Q3BEZ3"/>
<dbReference type="PROSITE" id="PS51186">
    <property type="entry name" value="GNAT"/>
    <property type="match status" value="1"/>
</dbReference>
<dbReference type="InterPro" id="IPR000182">
    <property type="entry name" value="GNAT_dom"/>
</dbReference>
<dbReference type="CDD" id="cd20405">
    <property type="entry name" value="Tudor_Agenet_AtDUF_rpt1_3"/>
    <property type="match status" value="1"/>
</dbReference>
<evidence type="ECO:0000256" key="6">
    <source>
        <dbReference type="PROSITE-ProRule" id="PRU00146"/>
    </source>
</evidence>
<keyword evidence="4" id="KW-0862">Zinc</keyword>
<dbReference type="FunCoup" id="A0A1Q3BEZ3">
    <property type="interactions" value="253"/>
</dbReference>
<proteinExistence type="predicted"/>
<dbReference type="InterPro" id="IPR019787">
    <property type="entry name" value="Znf_PHD-finger"/>
</dbReference>
<evidence type="ECO:0000313" key="10">
    <source>
        <dbReference type="Proteomes" id="UP000187406"/>
    </source>
</evidence>
<feature type="domain" description="PHD-type" evidence="7">
    <location>
        <begin position="794"/>
        <end position="839"/>
    </location>
</feature>
<keyword evidence="10" id="KW-1185">Reference proteome</keyword>
<reference evidence="10" key="1">
    <citation type="submission" date="2016-04" db="EMBL/GenBank/DDBJ databases">
        <title>Cephalotus genome sequencing.</title>
        <authorList>
            <person name="Fukushima K."/>
            <person name="Hasebe M."/>
            <person name="Fang X."/>
        </authorList>
    </citation>
    <scope>NUCLEOTIDE SEQUENCE [LARGE SCALE GENOMIC DNA]</scope>
    <source>
        <strain evidence="10">cv. St1</strain>
    </source>
</reference>
<gene>
    <name evidence="9" type="ORF">CFOL_v3_10107</name>
</gene>
<keyword evidence="3 6" id="KW-0863">Zinc-finger</keyword>
<evidence type="ECO:0000256" key="5">
    <source>
        <dbReference type="ARBA" id="ARBA00023242"/>
    </source>
</evidence>
<dbReference type="SMART" id="SM00184">
    <property type="entry name" value="RING"/>
    <property type="match status" value="2"/>
</dbReference>
<dbReference type="InterPro" id="IPR056511">
    <property type="entry name" value="IDM1_C"/>
</dbReference>
<comment type="subcellular location">
    <subcellularLocation>
        <location evidence="1">Nucleus</location>
    </subcellularLocation>
</comment>
<dbReference type="GO" id="GO:0016747">
    <property type="term" value="F:acyltransferase activity, transferring groups other than amino-acyl groups"/>
    <property type="evidence" value="ECO:0007669"/>
    <property type="project" value="InterPro"/>
</dbReference>
<dbReference type="GO" id="GO:0006357">
    <property type="term" value="P:regulation of transcription by RNA polymerase II"/>
    <property type="evidence" value="ECO:0007669"/>
    <property type="project" value="TreeGrafter"/>
</dbReference>
<dbReference type="PANTHER" id="PTHR46309">
    <property type="entry name" value="PHD FINGER PROTEIN 12"/>
    <property type="match status" value="1"/>
</dbReference>
<name>A0A1Q3BEZ3_CEPFO</name>
<dbReference type="OrthoDB" id="1903104at2759"/>
<dbReference type="InterPro" id="IPR008395">
    <property type="entry name" value="Agenet-like_dom"/>
</dbReference>
<accession>A0A1Q3BEZ3</accession>
<evidence type="ECO:0000259" key="7">
    <source>
        <dbReference type="PROSITE" id="PS50016"/>
    </source>
</evidence>
<protein>
    <submittedName>
        <fullName evidence="9">PHD domain-containing protein/Agenet domain-containing protein</fullName>
    </submittedName>
</protein>
<dbReference type="SMART" id="SM00249">
    <property type="entry name" value="PHD"/>
    <property type="match status" value="2"/>
</dbReference>
<dbReference type="Pfam" id="PF16135">
    <property type="entry name" value="TDBD"/>
    <property type="match status" value="1"/>
</dbReference>